<keyword evidence="6 17" id="KW-0808">Transferase</keyword>
<keyword evidence="16 17" id="KW-0464">Manganese</keyword>
<evidence type="ECO:0000256" key="17">
    <source>
        <dbReference type="RuleBase" id="RU361242"/>
    </source>
</evidence>
<feature type="compositionally biased region" description="Basic and acidic residues" evidence="18">
    <location>
        <begin position="102"/>
        <end position="117"/>
    </location>
</feature>
<dbReference type="GO" id="GO:0030246">
    <property type="term" value="F:carbohydrate binding"/>
    <property type="evidence" value="ECO:0007669"/>
    <property type="project" value="UniProtKB-KW"/>
</dbReference>
<protein>
    <recommendedName>
        <fullName evidence="17">Polypeptide N-acetylgalactosaminyltransferase</fullName>
        <ecNumber evidence="17">2.4.1.-</ecNumber>
    </recommendedName>
    <alternativeName>
        <fullName evidence="17">Protein-UDP acetylgalactosaminyltransferase</fullName>
    </alternativeName>
</protein>
<keyword evidence="14 17" id="KW-1015">Disulfide bond</keyword>
<keyword evidence="9 17" id="KW-0430">Lectin</keyword>
<keyword evidence="12 17" id="KW-0333">Golgi apparatus</keyword>
<comment type="subcellular location">
    <subcellularLocation>
        <location evidence="2 17">Golgi apparatus membrane</location>
        <topology evidence="2 17">Single-pass type II membrane protein</topology>
    </subcellularLocation>
</comment>
<dbReference type="FunFam" id="3.90.550.10:FF:000053">
    <property type="entry name" value="Polypeptide N-acetylgalactosaminyltransferase"/>
    <property type="match status" value="1"/>
</dbReference>
<feature type="compositionally biased region" description="Acidic residues" evidence="18">
    <location>
        <begin position="70"/>
        <end position="80"/>
    </location>
</feature>
<dbReference type="PANTHER" id="PTHR11675:SF68">
    <property type="entry name" value="N-ACETYLGALACTOSAMINYLTRANSFERASE 7"/>
    <property type="match status" value="1"/>
</dbReference>
<dbReference type="Gene3D" id="3.90.550.10">
    <property type="entry name" value="Spore Coat Polysaccharide Biosynthesis Protein SpsA, Chain A"/>
    <property type="match status" value="1"/>
</dbReference>
<keyword evidence="5 17" id="KW-0328">Glycosyltransferase</keyword>
<dbReference type="PROSITE" id="PS50231">
    <property type="entry name" value="RICIN_B_LECTIN"/>
    <property type="match status" value="1"/>
</dbReference>
<dbReference type="Pfam" id="PF00652">
    <property type="entry name" value="Ricin_B_lectin"/>
    <property type="match status" value="1"/>
</dbReference>
<evidence type="ECO:0000256" key="9">
    <source>
        <dbReference type="ARBA" id="ARBA00022734"/>
    </source>
</evidence>
<keyword evidence="10" id="KW-0735">Signal-anchor</keyword>
<dbReference type="Proteomes" id="UP000887540">
    <property type="component" value="Unplaced"/>
</dbReference>
<dbReference type="InterPro" id="IPR045885">
    <property type="entry name" value="GalNAc-T"/>
</dbReference>
<evidence type="ECO:0000256" key="14">
    <source>
        <dbReference type="ARBA" id="ARBA00023157"/>
    </source>
</evidence>
<evidence type="ECO:0000256" key="4">
    <source>
        <dbReference type="ARBA" id="ARBA00005680"/>
    </source>
</evidence>
<sequence length="613" mass="70109">MSLVLSLKRKYLEFRRIFRHQSIVFLIFLVSLICFVLFLAFAGNSIEDKDISQLDPIRNVRAPENRVEVDDQESSDDDELPGGYDPDTVFKSGVIGNFETPGQEKDKGEPGDMGKPVHVDQNLPEVGKAMSEFGFNTYVSDMISMNRSLSDARMDECKYWHYPEDLPSASVVIAFHNEGWSPLLRTVHSVLLRSPQYLLKEVILVDDYSDKEHLKEKLERYVEKFNGKVRLIRNSEREGLIRTRSNGAVAAKGDVVIFLDAHCEVNINWLPPLLAPIRRNRKVMTVPVIDGIDMKTWEYRSVYGAADRHFRGIFEWGLLYKETEISPEEQARRKKNSEPFRSPTHAGGLFAIDKKWFEELGYYDPGLQIWGGEQYELSFKIWQCGGGILFVPCSHVGHVYRSHMPYGFGKLSGKPVISTNMIRVIKTWMDDYGKYYYIREPQAKYREPGDISQQLALREKLKCKSFKWFMEKVAYDVPKSYPLLPDNDVWGEAKNAASGKCLDTMGRAIPGDLGATPCHGYGGNQLIRLNTAGQLTQGEWCLTPVWSKVRSGHCKKGTADGPFKYNRATKQIMNTNDGTCITTNHDRSSAELKLQKCDESDEYQKWDWTEKYS</sequence>
<dbReference type="GO" id="GO:0046872">
    <property type="term" value="F:metal ion binding"/>
    <property type="evidence" value="ECO:0007669"/>
    <property type="project" value="UniProtKB-KW"/>
</dbReference>
<dbReference type="GO" id="GO:0000139">
    <property type="term" value="C:Golgi membrane"/>
    <property type="evidence" value="ECO:0007669"/>
    <property type="project" value="UniProtKB-SubCell"/>
</dbReference>
<feature type="domain" description="Ricin B lectin" evidence="19">
    <location>
        <begin position="487"/>
        <end position="609"/>
    </location>
</feature>
<evidence type="ECO:0000256" key="1">
    <source>
        <dbReference type="ARBA" id="ARBA00001936"/>
    </source>
</evidence>
<dbReference type="Gene3D" id="2.80.10.50">
    <property type="match status" value="1"/>
</dbReference>
<evidence type="ECO:0000313" key="20">
    <source>
        <dbReference type="Proteomes" id="UP000887540"/>
    </source>
</evidence>
<feature type="region of interest" description="Disordered" evidence="18">
    <location>
        <begin position="65"/>
        <end position="84"/>
    </location>
</feature>
<dbReference type="InterPro" id="IPR029044">
    <property type="entry name" value="Nucleotide-diphossugar_trans"/>
</dbReference>
<comment type="similarity">
    <text evidence="4 17">Belongs to the glycosyltransferase 2 family. GalNAc-T subfamily.</text>
</comment>
<evidence type="ECO:0000256" key="16">
    <source>
        <dbReference type="ARBA" id="ARBA00023211"/>
    </source>
</evidence>
<feature type="transmembrane region" description="Helical" evidence="17">
    <location>
        <begin position="21"/>
        <end position="43"/>
    </location>
</feature>
<organism evidence="20 21">
    <name type="scientific">Acrobeloides nanus</name>
    <dbReference type="NCBI Taxonomy" id="290746"/>
    <lineage>
        <taxon>Eukaryota</taxon>
        <taxon>Metazoa</taxon>
        <taxon>Ecdysozoa</taxon>
        <taxon>Nematoda</taxon>
        <taxon>Chromadorea</taxon>
        <taxon>Rhabditida</taxon>
        <taxon>Tylenchina</taxon>
        <taxon>Cephalobomorpha</taxon>
        <taxon>Cephaloboidea</taxon>
        <taxon>Cephalobidae</taxon>
        <taxon>Acrobeloides</taxon>
    </lineage>
</organism>
<dbReference type="PANTHER" id="PTHR11675">
    <property type="entry name" value="N-ACETYLGALACTOSAMINYLTRANSFERASE"/>
    <property type="match status" value="1"/>
</dbReference>
<dbReference type="CDD" id="cd02510">
    <property type="entry name" value="pp-GalNAc-T"/>
    <property type="match status" value="1"/>
</dbReference>
<keyword evidence="20" id="KW-1185">Reference proteome</keyword>
<dbReference type="Pfam" id="PF00535">
    <property type="entry name" value="Glycos_transf_2"/>
    <property type="match status" value="1"/>
</dbReference>
<name>A0A914DY71_9BILA</name>
<keyword evidence="8" id="KW-0479">Metal-binding</keyword>
<dbReference type="InterPro" id="IPR000772">
    <property type="entry name" value="Ricin_B_lectin"/>
</dbReference>
<dbReference type="GO" id="GO:0004653">
    <property type="term" value="F:polypeptide N-acetylgalactosaminyltransferase activity"/>
    <property type="evidence" value="ECO:0007669"/>
    <property type="project" value="TreeGrafter"/>
</dbReference>
<evidence type="ECO:0000256" key="2">
    <source>
        <dbReference type="ARBA" id="ARBA00004323"/>
    </source>
</evidence>
<evidence type="ECO:0000256" key="13">
    <source>
        <dbReference type="ARBA" id="ARBA00023136"/>
    </source>
</evidence>
<dbReference type="FunFam" id="2.80.10.50:FF:000019">
    <property type="entry name" value="Polypeptide N-acetylgalactosaminyltransferase"/>
    <property type="match status" value="1"/>
</dbReference>
<dbReference type="SMART" id="SM00458">
    <property type="entry name" value="RICIN"/>
    <property type="match status" value="1"/>
</dbReference>
<evidence type="ECO:0000256" key="18">
    <source>
        <dbReference type="SAM" id="MobiDB-lite"/>
    </source>
</evidence>
<feature type="region of interest" description="Disordered" evidence="18">
    <location>
        <begin position="98"/>
        <end position="117"/>
    </location>
</feature>
<keyword evidence="7 17" id="KW-0812">Transmembrane</keyword>
<dbReference type="SUPFAM" id="SSF53448">
    <property type="entry name" value="Nucleotide-diphospho-sugar transferases"/>
    <property type="match status" value="1"/>
</dbReference>
<evidence type="ECO:0000256" key="10">
    <source>
        <dbReference type="ARBA" id="ARBA00022968"/>
    </source>
</evidence>
<evidence type="ECO:0000256" key="6">
    <source>
        <dbReference type="ARBA" id="ARBA00022679"/>
    </source>
</evidence>
<reference evidence="21" key="1">
    <citation type="submission" date="2022-11" db="UniProtKB">
        <authorList>
            <consortium name="WormBaseParasite"/>
        </authorList>
    </citation>
    <scope>IDENTIFICATION</scope>
</reference>
<dbReference type="InterPro" id="IPR001173">
    <property type="entry name" value="Glyco_trans_2-like"/>
</dbReference>
<dbReference type="EC" id="2.4.1.-" evidence="17"/>
<comment type="cofactor">
    <cofactor evidence="1 17">
        <name>Mn(2+)</name>
        <dbReference type="ChEBI" id="CHEBI:29035"/>
    </cofactor>
</comment>
<comment type="pathway">
    <text evidence="3 17">Protein modification; protein glycosylation.</text>
</comment>
<dbReference type="GO" id="GO:0006493">
    <property type="term" value="P:protein O-linked glycosylation"/>
    <property type="evidence" value="ECO:0007669"/>
    <property type="project" value="TreeGrafter"/>
</dbReference>
<evidence type="ECO:0000256" key="7">
    <source>
        <dbReference type="ARBA" id="ARBA00022692"/>
    </source>
</evidence>
<evidence type="ECO:0000256" key="11">
    <source>
        <dbReference type="ARBA" id="ARBA00022989"/>
    </source>
</evidence>
<accession>A0A914DY71</accession>
<dbReference type="AlphaFoldDB" id="A0A914DY71"/>
<keyword evidence="15" id="KW-0325">Glycoprotein</keyword>
<evidence type="ECO:0000256" key="8">
    <source>
        <dbReference type="ARBA" id="ARBA00022723"/>
    </source>
</evidence>
<evidence type="ECO:0000256" key="12">
    <source>
        <dbReference type="ARBA" id="ARBA00023034"/>
    </source>
</evidence>
<keyword evidence="11 17" id="KW-1133">Transmembrane helix</keyword>
<dbReference type="InterPro" id="IPR035992">
    <property type="entry name" value="Ricin_B-like_lectins"/>
</dbReference>
<evidence type="ECO:0000256" key="15">
    <source>
        <dbReference type="ARBA" id="ARBA00023180"/>
    </source>
</evidence>
<evidence type="ECO:0000313" key="21">
    <source>
        <dbReference type="WBParaSite" id="ACRNAN_scaffold431.g7883.t1"/>
    </source>
</evidence>
<evidence type="ECO:0000256" key="5">
    <source>
        <dbReference type="ARBA" id="ARBA00022676"/>
    </source>
</evidence>
<dbReference type="CDD" id="cd23437">
    <property type="entry name" value="beta-trefoil_Ricin_GALNT7"/>
    <property type="match status" value="1"/>
</dbReference>
<evidence type="ECO:0000259" key="19">
    <source>
        <dbReference type="SMART" id="SM00458"/>
    </source>
</evidence>
<proteinExistence type="inferred from homology"/>
<dbReference type="WBParaSite" id="ACRNAN_scaffold431.g7883.t1">
    <property type="protein sequence ID" value="ACRNAN_scaffold431.g7883.t1"/>
    <property type="gene ID" value="ACRNAN_scaffold431.g7883"/>
</dbReference>
<dbReference type="SUPFAM" id="SSF50370">
    <property type="entry name" value="Ricin B-like lectins"/>
    <property type="match status" value="1"/>
</dbReference>
<keyword evidence="13 17" id="KW-0472">Membrane</keyword>
<evidence type="ECO:0000256" key="3">
    <source>
        <dbReference type="ARBA" id="ARBA00004922"/>
    </source>
</evidence>